<evidence type="ECO:0000313" key="3">
    <source>
        <dbReference type="EMBL" id="BAD16947.1"/>
    </source>
</evidence>
<dbReference type="EMBL" id="AP004125">
    <property type="protein sequence ID" value="BAD16947.1"/>
    <property type="molecule type" value="Genomic_DNA"/>
</dbReference>
<reference evidence="4" key="4">
    <citation type="journal article" date="2008" name="Nucleic Acids Res.">
        <title>The rice annotation project database (RAP-DB): 2008 update.</title>
        <authorList>
            <consortium name="The rice annotation project (RAP)"/>
        </authorList>
    </citation>
    <scope>GENOME REANNOTATION</scope>
    <source>
        <strain evidence="4">cv. Nipponbare</strain>
    </source>
</reference>
<evidence type="ECO:0000313" key="4">
    <source>
        <dbReference type="Proteomes" id="UP000000763"/>
    </source>
</evidence>
<sequence length="199" mass="21272">MQESRQPRSLASAASHATSPFPALACESPLWPPPCLRSPPGAKLPCLPLPSQPASHHGPAASVQGVDAGPTGATTLGPGPTQPIEQKVSVLDREDMWRRKHEVRIVHRQEIVSHGDEIDGDNEDVAEATTSLAIRPTMAERDWKTRPGVAEGVRRDRRGSAMDGAPDARGDRGSAAAGRLVMEGRSRRAWRGAADVHGR</sequence>
<evidence type="ECO:0000256" key="1">
    <source>
        <dbReference type="SAM" id="MobiDB-lite"/>
    </source>
</evidence>
<reference evidence="2" key="1">
    <citation type="submission" date="2001-08" db="EMBL/GenBank/DDBJ databases">
        <title>Oryza sativa nipponbare(GA3) genomic DNA, chromosome 2, BAC clone:OJ1079_F11.</title>
        <authorList>
            <person name="Sasaki T."/>
            <person name="Matsumoto T."/>
            <person name="Yamamoto K."/>
        </authorList>
    </citation>
    <scope>NUCLEOTIDE SEQUENCE</scope>
</reference>
<dbReference type="AlphaFoldDB" id="Q6ZGI5"/>
<feature type="compositionally biased region" description="Basic and acidic residues" evidence="1">
    <location>
        <begin position="152"/>
        <end position="172"/>
    </location>
</feature>
<dbReference type="EMBL" id="AP004080">
    <property type="protein sequence ID" value="BAD16912.1"/>
    <property type="molecule type" value="Genomic_DNA"/>
</dbReference>
<feature type="compositionally biased region" description="Low complexity" evidence="1">
    <location>
        <begin position="69"/>
        <end position="83"/>
    </location>
</feature>
<reference evidence="4" key="3">
    <citation type="journal article" date="2005" name="Nature">
        <title>The map-based sequence of the rice genome.</title>
        <authorList>
            <consortium name="International rice genome sequencing project (IRGSP)"/>
            <person name="Matsumoto T."/>
            <person name="Wu J."/>
            <person name="Kanamori H."/>
            <person name="Katayose Y."/>
            <person name="Fujisawa M."/>
            <person name="Namiki N."/>
            <person name="Mizuno H."/>
            <person name="Yamamoto K."/>
            <person name="Antonio B.A."/>
            <person name="Baba T."/>
            <person name="Sakata K."/>
            <person name="Nagamura Y."/>
            <person name="Aoki H."/>
            <person name="Arikawa K."/>
            <person name="Arita K."/>
            <person name="Bito T."/>
            <person name="Chiden Y."/>
            <person name="Fujitsuka N."/>
            <person name="Fukunaka R."/>
            <person name="Hamada M."/>
            <person name="Harada C."/>
            <person name="Hayashi A."/>
            <person name="Hijishita S."/>
            <person name="Honda M."/>
            <person name="Hosokawa S."/>
            <person name="Ichikawa Y."/>
            <person name="Idonuma A."/>
            <person name="Iijima M."/>
            <person name="Ikeda M."/>
            <person name="Ikeno M."/>
            <person name="Ito K."/>
            <person name="Ito S."/>
            <person name="Ito T."/>
            <person name="Ito Y."/>
            <person name="Ito Y."/>
            <person name="Iwabuchi A."/>
            <person name="Kamiya K."/>
            <person name="Karasawa W."/>
            <person name="Kurita K."/>
            <person name="Katagiri S."/>
            <person name="Kikuta A."/>
            <person name="Kobayashi H."/>
            <person name="Kobayashi N."/>
            <person name="Machita K."/>
            <person name="Maehara T."/>
            <person name="Masukawa M."/>
            <person name="Mizubayashi T."/>
            <person name="Mukai Y."/>
            <person name="Nagasaki H."/>
            <person name="Nagata Y."/>
            <person name="Naito S."/>
            <person name="Nakashima M."/>
            <person name="Nakama Y."/>
            <person name="Nakamichi Y."/>
            <person name="Nakamura M."/>
            <person name="Meguro A."/>
            <person name="Negishi M."/>
            <person name="Ohta I."/>
            <person name="Ohta T."/>
            <person name="Okamoto M."/>
            <person name="Ono N."/>
            <person name="Saji S."/>
            <person name="Sakaguchi M."/>
            <person name="Sakai K."/>
            <person name="Shibata M."/>
            <person name="Shimokawa T."/>
            <person name="Song J."/>
            <person name="Takazaki Y."/>
            <person name="Terasawa K."/>
            <person name="Tsugane M."/>
            <person name="Tsuji K."/>
            <person name="Ueda S."/>
            <person name="Waki K."/>
            <person name="Yamagata H."/>
            <person name="Yamamoto M."/>
            <person name="Yamamoto S."/>
            <person name="Yamane H."/>
            <person name="Yoshiki S."/>
            <person name="Yoshihara R."/>
            <person name="Yukawa K."/>
            <person name="Zhong H."/>
            <person name="Yano M."/>
            <person name="Yuan Q."/>
            <person name="Ouyang S."/>
            <person name="Liu J."/>
            <person name="Jones K.M."/>
            <person name="Gansberger K."/>
            <person name="Moffat K."/>
            <person name="Hill J."/>
            <person name="Bera J."/>
            <person name="Fadrosh D."/>
            <person name="Jin S."/>
            <person name="Johri S."/>
            <person name="Kim M."/>
            <person name="Overton L."/>
            <person name="Reardon M."/>
            <person name="Tsitrin T."/>
            <person name="Vuong H."/>
            <person name="Weaver B."/>
            <person name="Ciecko A."/>
            <person name="Tallon L."/>
            <person name="Jackson J."/>
            <person name="Pai G."/>
            <person name="Aken S.V."/>
            <person name="Utterback T."/>
            <person name="Reidmuller S."/>
            <person name="Feldblyum T."/>
            <person name="Hsiao J."/>
            <person name="Zismann V."/>
            <person name="Iobst S."/>
            <person name="de Vazeille A.R."/>
            <person name="Buell C.R."/>
            <person name="Ying K."/>
            <person name="Li Y."/>
            <person name="Lu T."/>
            <person name="Huang Y."/>
            <person name="Zhao Q."/>
            <person name="Feng Q."/>
            <person name="Zhang L."/>
            <person name="Zhu J."/>
            <person name="Weng Q."/>
            <person name="Mu J."/>
            <person name="Lu Y."/>
            <person name="Fan D."/>
            <person name="Liu Y."/>
            <person name="Guan J."/>
            <person name="Zhang Y."/>
            <person name="Yu S."/>
            <person name="Liu X."/>
            <person name="Zhang Y."/>
            <person name="Hong G."/>
            <person name="Han B."/>
            <person name="Choisne N."/>
            <person name="Demange N."/>
            <person name="Orjeda G."/>
            <person name="Samain S."/>
            <person name="Cattolico L."/>
            <person name="Pelletier E."/>
            <person name="Couloux A."/>
            <person name="Segurens B."/>
            <person name="Wincker P."/>
            <person name="D'Hont A."/>
            <person name="Scarpelli C."/>
            <person name="Weissenbach J."/>
            <person name="Salanoubat M."/>
            <person name="Quetier F."/>
            <person name="Yu Y."/>
            <person name="Kim H.R."/>
            <person name="Rambo T."/>
            <person name="Currie J."/>
            <person name="Collura K."/>
            <person name="Luo M."/>
            <person name="Yang T."/>
            <person name="Ammiraju J.S.S."/>
            <person name="Engler F."/>
            <person name="Soderlund C."/>
            <person name="Wing R.A."/>
            <person name="Palmer L.E."/>
            <person name="de la Bastide M."/>
            <person name="Spiegel L."/>
            <person name="Nascimento L."/>
            <person name="Zutavern T."/>
            <person name="O'Shaughnessy A."/>
            <person name="Dike S."/>
            <person name="Dedhia N."/>
            <person name="Preston R."/>
            <person name="Balija V."/>
            <person name="McCombie W.R."/>
            <person name="Chow T."/>
            <person name="Chen H."/>
            <person name="Chung M."/>
            <person name="Chen C."/>
            <person name="Shaw J."/>
            <person name="Wu H."/>
            <person name="Hsiao K."/>
            <person name="Chao Y."/>
            <person name="Chu M."/>
            <person name="Cheng C."/>
            <person name="Hour A."/>
            <person name="Lee P."/>
            <person name="Lin S."/>
            <person name="Lin Y."/>
            <person name="Liou J."/>
            <person name="Liu S."/>
            <person name="Hsing Y."/>
            <person name="Raghuvanshi S."/>
            <person name="Mohanty A."/>
            <person name="Bharti A.K."/>
            <person name="Gaur A."/>
            <person name="Gupta V."/>
            <person name="Kumar D."/>
            <person name="Ravi V."/>
            <person name="Vij S."/>
            <person name="Kapur A."/>
            <person name="Khurana P."/>
            <person name="Khurana P."/>
            <person name="Khurana J.P."/>
            <person name="Tyagi A.K."/>
            <person name="Gaikwad K."/>
            <person name="Singh A."/>
            <person name="Dalal V."/>
            <person name="Srivastava S."/>
            <person name="Dixit A."/>
            <person name="Pal A.K."/>
            <person name="Ghazi I.A."/>
            <person name="Yadav M."/>
            <person name="Pandit A."/>
            <person name="Bhargava A."/>
            <person name="Sureshbabu K."/>
            <person name="Batra K."/>
            <person name="Sharma T.R."/>
            <person name="Mohapatra T."/>
            <person name="Singh N.K."/>
            <person name="Messing J."/>
            <person name="Nelson A.B."/>
            <person name="Fuks G."/>
            <person name="Kavchok S."/>
            <person name="Keizer G."/>
            <person name="Linton E."/>
            <person name="Llaca V."/>
            <person name="Song R."/>
            <person name="Tanyolac B."/>
            <person name="Young S."/>
            <person name="Ho-Il K."/>
            <person name="Hahn J.H."/>
            <person name="Sangsakoo G."/>
            <person name="Vanavichit A."/>
            <person name="de Mattos Luiz.A.T."/>
            <person name="Zimmer P.D."/>
            <person name="Malone G."/>
            <person name="Dellagostin O."/>
            <person name="de Oliveira A.C."/>
            <person name="Bevan M."/>
            <person name="Bancroft I."/>
            <person name="Minx P."/>
            <person name="Cordum H."/>
            <person name="Wilson R."/>
            <person name="Cheng Z."/>
            <person name="Jin W."/>
            <person name="Jiang J."/>
            <person name="Leong S.A."/>
            <person name="Iwama H."/>
            <person name="Gojobori T."/>
            <person name="Itoh T."/>
            <person name="Niimura Y."/>
            <person name="Fujii Y."/>
            <person name="Habara T."/>
            <person name="Sakai H."/>
            <person name="Sato Y."/>
            <person name="Wilson G."/>
            <person name="Kumar K."/>
            <person name="McCouch S."/>
            <person name="Juretic N."/>
            <person name="Hoen D."/>
            <person name="Wright S."/>
            <person name="Bruskiewich R."/>
            <person name="Bureau T."/>
            <person name="Miyao A."/>
            <person name="Hirochika H."/>
            <person name="Nishikawa T."/>
            <person name="Kadowaki K."/>
            <person name="Sugiura M."/>
            <person name="Burr B."/>
            <person name="Sasaki T."/>
        </authorList>
    </citation>
    <scope>NUCLEOTIDE SEQUENCE [LARGE SCALE GENOMIC DNA]</scope>
    <source>
        <strain evidence="4">cv. Nipponbare</strain>
    </source>
</reference>
<reference evidence="3" key="2">
    <citation type="submission" date="2001-08" db="EMBL/GenBank/DDBJ databases">
        <title>Oryza sativa nipponbare(GA3) genomic DNA, chromosome 2, BAC clone:OJ1767_D02.</title>
        <authorList>
            <person name="Sasaki T."/>
            <person name="Matsumoto T."/>
            <person name="Yamamoto K."/>
        </authorList>
    </citation>
    <scope>NUCLEOTIDE SEQUENCE</scope>
</reference>
<name>Q6ZGI5_ORYSJ</name>
<dbReference type="Proteomes" id="UP000000763">
    <property type="component" value="Chromosome 2"/>
</dbReference>
<proteinExistence type="predicted"/>
<accession>Q6ZGI5</accession>
<organism evidence="3 4">
    <name type="scientific">Oryza sativa subsp. japonica</name>
    <name type="common">Rice</name>
    <dbReference type="NCBI Taxonomy" id="39947"/>
    <lineage>
        <taxon>Eukaryota</taxon>
        <taxon>Viridiplantae</taxon>
        <taxon>Streptophyta</taxon>
        <taxon>Embryophyta</taxon>
        <taxon>Tracheophyta</taxon>
        <taxon>Spermatophyta</taxon>
        <taxon>Magnoliopsida</taxon>
        <taxon>Liliopsida</taxon>
        <taxon>Poales</taxon>
        <taxon>Poaceae</taxon>
        <taxon>BOP clade</taxon>
        <taxon>Oryzoideae</taxon>
        <taxon>Oryzeae</taxon>
        <taxon>Oryzinae</taxon>
        <taxon>Oryza</taxon>
        <taxon>Oryza sativa</taxon>
    </lineage>
</organism>
<gene>
    <name evidence="2" type="ORF">OJ1079_F11.21</name>
    <name evidence="3" type="ORF">OJ1767_D02.36</name>
</gene>
<feature type="region of interest" description="Disordered" evidence="1">
    <location>
        <begin position="1"/>
        <end position="86"/>
    </location>
</feature>
<protein>
    <submittedName>
        <fullName evidence="3">Uncharacterized protein</fullName>
    </submittedName>
</protein>
<evidence type="ECO:0000313" key="2">
    <source>
        <dbReference type="EMBL" id="BAD16912.1"/>
    </source>
</evidence>
<feature type="region of interest" description="Disordered" evidence="1">
    <location>
        <begin position="141"/>
        <end position="180"/>
    </location>
</feature>